<dbReference type="InterPro" id="IPR013130">
    <property type="entry name" value="Fe3_Rdtase_TM_dom"/>
</dbReference>
<keyword evidence="7" id="KW-0349">Heme</keyword>
<feature type="transmembrane region" description="Helical" evidence="7">
    <location>
        <begin position="218"/>
        <end position="238"/>
    </location>
</feature>
<feature type="domain" description="Ferric oxidoreductase" evidence="8">
    <location>
        <begin position="64"/>
        <end position="175"/>
    </location>
</feature>
<dbReference type="GO" id="GO:0005886">
    <property type="term" value="C:plasma membrane"/>
    <property type="evidence" value="ECO:0007669"/>
    <property type="project" value="UniProtKB-SubCell"/>
</dbReference>
<keyword evidence="3 7" id="KW-0812">Transmembrane</keyword>
<sequence>MSATTLSPDRPSIPWPWLTRGGRFSWTRMLVLISAFAPGLVLLWLLESGQLGAEPWKAAAKESGTWAIRFLLISLAVTPLRHVADWPKALTFRRMLGLVALGYAVLHLLMYAGHMAWDLPEIASEILLRFYLTLGFLVLLGLVVLGVTSTDGWQARLGRRWKVLHRAVYGLAAAGIFHQFLQAKSRADGAVLMAGVFLFLMAWRALPGRWRASPPALAGLAVLAAIGAALVEFAWYGLSSNLPAARILAANLDPGAGLRPAQLVLVMGLVVAVLPWVTRIRLPRRA</sequence>
<evidence type="ECO:0000256" key="6">
    <source>
        <dbReference type="ARBA" id="ARBA00023136"/>
    </source>
</evidence>
<accession>A0A6M1LHM0</accession>
<reference evidence="9 10" key="1">
    <citation type="submission" date="2020-02" db="EMBL/GenBank/DDBJ databases">
        <authorList>
            <person name="Kim H.M."/>
            <person name="Jeon C.O."/>
        </authorList>
    </citation>
    <scope>NUCLEOTIDE SEQUENCE [LARGE SCALE GENOMIC DNA]</scope>
    <source>
        <strain evidence="9 10">PeD5</strain>
    </source>
</reference>
<comment type="cofactor">
    <cofactor evidence="7">
        <name>heme b</name>
        <dbReference type="ChEBI" id="CHEBI:60344"/>
    </cofactor>
    <text evidence="7">Binds 1 heme b (iron(II)-protoporphyrin IX) group per subunit.</text>
</comment>
<dbReference type="HAMAP" id="MF_01207">
    <property type="entry name" value="MsrQ"/>
    <property type="match status" value="1"/>
</dbReference>
<keyword evidence="10" id="KW-1185">Reference proteome</keyword>
<dbReference type="GO" id="GO:0016679">
    <property type="term" value="F:oxidoreductase activity, acting on diphenols and related substances as donors"/>
    <property type="evidence" value="ECO:0007669"/>
    <property type="project" value="TreeGrafter"/>
</dbReference>
<comment type="subunit">
    <text evidence="7">Heterodimer of a catalytic subunit (MsrP) and a heme-binding subunit (MsrQ).</text>
</comment>
<comment type="function">
    <text evidence="7">Part of the MsrPQ system that repairs oxidized periplasmic proteins containing methionine sulfoxide residues (Met-O), using respiratory chain electrons. Thus protects these proteins from oxidative-stress damage caused by reactive species of oxygen and chlorine generated by the host defense mechanisms. MsrPQ is essential for the maintenance of envelope integrity under bleach stress, rescuing a wide series of structurally unrelated periplasmic proteins from methionine oxidation. MsrQ provides electrons for reduction to the reductase catalytic subunit MsrP, using the quinone pool of the respiratory chain.</text>
</comment>
<keyword evidence="5 7" id="KW-0408">Iron</keyword>
<evidence type="ECO:0000256" key="1">
    <source>
        <dbReference type="ARBA" id="ARBA00004141"/>
    </source>
</evidence>
<proteinExistence type="inferred from homology"/>
<feature type="transmembrane region" description="Helical" evidence="7">
    <location>
        <begin position="187"/>
        <end position="206"/>
    </location>
</feature>
<dbReference type="GO" id="GO:0010181">
    <property type="term" value="F:FMN binding"/>
    <property type="evidence" value="ECO:0007669"/>
    <property type="project" value="UniProtKB-UniRule"/>
</dbReference>
<dbReference type="PANTHER" id="PTHR36964">
    <property type="entry name" value="PROTEIN-METHIONINE-SULFOXIDE REDUCTASE HEME-BINDING SUBUNIT MSRQ"/>
    <property type="match status" value="1"/>
</dbReference>
<keyword evidence="7" id="KW-0479">Metal-binding</keyword>
<dbReference type="GO" id="GO:0020037">
    <property type="term" value="F:heme binding"/>
    <property type="evidence" value="ECO:0007669"/>
    <property type="project" value="UniProtKB-UniRule"/>
</dbReference>
<evidence type="ECO:0000259" key="8">
    <source>
        <dbReference type="Pfam" id="PF01794"/>
    </source>
</evidence>
<dbReference type="AlphaFoldDB" id="A0A6M1LHM0"/>
<name>A0A6M1LHM0_9PROT</name>
<feature type="transmembrane region" description="Helical" evidence="7">
    <location>
        <begin position="96"/>
        <end position="117"/>
    </location>
</feature>
<keyword evidence="6 7" id="KW-0472">Membrane</keyword>
<feature type="transmembrane region" description="Helical" evidence="7">
    <location>
        <begin position="29"/>
        <end position="46"/>
    </location>
</feature>
<keyword evidence="7" id="KW-0288">FMN</keyword>
<feature type="transmembrane region" description="Helical" evidence="7">
    <location>
        <begin position="129"/>
        <end position="151"/>
    </location>
</feature>
<comment type="caution">
    <text evidence="7">Lacks conserved residue(s) required for the propagation of feature annotation.</text>
</comment>
<evidence type="ECO:0000256" key="2">
    <source>
        <dbReference type="ARBA" id="ARBA00022448"/>
    </source>
</evidence>
<evidence type="ECO:0000256" key="4">
    <source>
        <dbReference type="ARBA" id="ARBA00022989"/>
    </source>
</evidence>
<comment type="cofactor">
    <cofactor evidence="7">
        <name>FMN</name>
        <dbReference type="ChEBI" id="CHEBI:58210"/>
    </cofactor>
    <text evidence="7">Binds 1 FMN per subunit.</text>
</comment>
<evidence type="ECO:0000313" key="9">
    <source>
        <dbReference type="EMBL" id="NGM19414.1"/>
    </source>
</evidence>
<feature type="transmembrane region" description="Helical" evidence="7">
    <location>
        <begin position="66"/>
        <end position="84"/>
    </location>
</feature>
<feature type="transmembrane region" description="Helical" evidence="7">
    <location>
        <begin position="163"/>
        <end position="181"/>
    </location>
</feature>
<evidence type="ECO:0000313" key="10">
    <source>
        <dbReference type="Proteomes" id="UP000475385"/>
    </source>
</evidence>
<dbReference type="InterPro" id="IPR022837">
    <property type="entry name" value="MsrQ-like"/>
</dbReference>
<protein>
    <recommendedName>
        <fullName evidence="7">Protein-methionine-sulfoxide reductase heme-binding subunit MsrQ</fullName>
    </recommendedName>
    <alternativeName>
        <fullName evidence="7">Flavocytochrome MsrQ</fullName>
    </alternativeName>
</protein>
<evidence type="ECO:0000256" key="3">
    <source>
        <dbReference type="ARBA" id="ARBA00022692"/>
    </source>
</evidence>
<dbReference type="Proteomes" id="UP000475385">
    <property type="component" value="Unassembled WGS sequence"/>
</dbReference>
<comment type="caution">
    <text evidence="9">The sequence shown here is derived from an EMBL/GenBank/DDBJ whole genome shotgun (WGS) entry which is preliminary data.</text>
</comment>
<evidence type="ECO:0000256" key="5">
    <source>
        <dbReference type="ARBA" id="ARBA00023004"/>
    </source>
</evidence>
<gene>
    <name evidence="7" type="primary">msrQ</name>
    <name evidence="9" type="ORF">G3576_05265</name>
</gene>
<comment type="similarity">
    <text evidence="7">Belongs to the MsrQ family.</text>
</comment>
<dbReference type="RefSeq" id="WP_164693237.1">
    <property type="nucleotide sequence ID" value="NZ_JAAIKB010000001.1"/>
</dbReference>
<comment type="subcellular location">
    <subcellularLocation>
        <location evidence="7">Cell membrane</location>
        <topology evidence="7">Multi-pass membrane protein</topology>
    </subcellularLocation>
    <subcellularLocation>
        <location evidence="1">Membrane</location>
        <topology evidence="1">Multi-pass membrane protein</topology>
    </subcellularLocation>
</comment>
<keyword evidence="7" id="KW-0249">Electron transport</keyword>
<dbReference type="GO" id="GO:0046872">
    <property type="term" value="F:metal ion binding"/>
    <property type="evidence" value="ECO:0007669"/>
    <property type="project" value="UniProtKB-KW"/>
</dbReference>
<dbReference type="EMBL" id="JAAIKB010000001">
    <property type="protein sequence ID" value="NGM19414.1"/>
    <property type="molecule type" value="Genomic_DNA"/>
</dbReference>
<keyword evidence="2 7" id="KW-0813">Transport</keyword>
<keyword evidence="4 7" id="KW-1133">Transmembrane helix</keyword>
<dbReference type="GO" id="GO:0030091">
    <property type="term" value="P:protein repair"/>
    <property type="evidence" value="ECO:0007669"/>
    <property type="project" value="UniProtKB-UniRule"/>
</dbReference>
<dbReference type="GO" id="GO:0009055">
    <property type="term" value="F:electron transfer activity"/>
    <property type="evidence" value="ECO:0007669"/>
    <property type="project" value="UniProtKB-UniRule"/>
</dbReference>
<dbReference type="PANTHER" id="PTHR36964:SF1">
    <property type="entry name" value="PROTEIN-METHIONINE-SULFOXIDE REDUCTASE HEME-BINDING SUBUNIT MSRQ"/>
    <property type="match status" value="1"/>
</dbReference>
<keyword evidence="7" id="KW-0285">Flavoprotein</keyword>
<evidence type="ECO:0000256" key="7">
    <source>
        <dbReference type="HAMAP-Rule" id="MF_01207"/>
    </source>
</evidence>
<dbReference type="Pfam" id="PF01794">
    <property type="entry name" value="Ferric_reduct"/>
    <property type="match status" value="1"/>
</dbReference>
<keyword evidence="7" id="KW-1003">Cell membrane</keyword>
<reference evidence="9 10" key="2">
    <citation type="submission" date="2020-03" db="EMBL/GenBank/DDBJ databases">
        <title>Roseomonas stagni sp. nov., isolated from pond water in Japan.</title>
        <authorList>
            <person name="Furuhata K."/>
            <person name="Miyamoto H."/>
            <person name="Goto K."/>
        </authorList>
    </citation>
    <scope>NUCLEOTIDE SEQUENCE [LARGE SCALE GENOMIC DNA]</scope>
    <source>
        <strain evidence="9 10">PeD5</strain>
    </source>
</reference>
<feature type="transmembrane region" description="Helical" evidence="7">
    <location>
        <begin position="258"/>
        <end position="277"/>
    </location>
</feature>
<organism evidence="9 10">
    <name type="scientific">Falsiroseomonas algicola</name>
    <dbReference type="NCBI Taxonomy" id="2716930"/>
    <lineage>
        <taxon>Bacteria</taxon>
        <taxon>Pseudomonadati</taxon>
        <taxon>Pseudomonadota</taxon>
        <taxon>Alphaproteobacteria</taxon>
        <taxon>Acetobacterales</taxon>
        <taxon>Roseomonadaceae</taxon>
        <taxon>Falsiroseomonas</taxon>
    </lineage>
</organism>